<dbReference type="PROSITE" id="PS01225">
    <property type="entry name" value="CTCK_2"/>
    <property type="match status" value="1"/>
</dbReference>
<evidence type="ECO:0000259" key="5">
    <source>
        <dbReference type="PROSITE" id="PS01225"/>
    </source>
</evidence>
<dbReference type="InterPro" id="IPR036084">
    <property type="entry name" value="Ser_inhib-like_sf"/>
</dbReference>
<dbReference type="Proteomes" id="UP001482620">
    <property type="component" value="Unassembled WGS sequence"/>
</dbReference>
<name>A0ABV0TX47_9TELE</name>
<feature type="domain" description="VWFC" evidence="6">
    <location>
        <begin position="948"/>
        <end position="1016"/>
    </location>
</feature>
<dbReference type="Pfam" id="PF00094">
    <property type="entry name" value="VWD"/>
    <property type="match status" value="2"/>
</dbReference>
<evidence type="ECO:0000256" key="1">
    <source>
        <dbReference type="ARBA" id="ARBA00022737"/>
    </source>
</evidence>
<keyword evidence="3" id="KW-0325">Glycoprotein</keyword>
<protein>
    <recommendedName>
        <fullName evidence="10">Mucin-2</fullName>
    </recommendedName>
</protein>
<keyword evidence="9" id="KW-1185">Reference proteome</keyword>
<dbReference type="InterPro" id="IPR001007">
    <property type="entry name" value="VWF_dom"/>
</dbReference>
<dbReference type="SMART" id="SM00214">
    <property type="entry name" value="VWC"/>
    <property type="match status" value="3"/>
</dbReference>
<accession>A0ABV0TX47</accession>
<feature type="disulfide bond" evidence="4">
    <location>
        <begin position="1123"/>
        <end position="1175"/>
    </location>
</feature>
<evidence type="ECO:0000259" key="7">
    <source>
        <dbReference type="PROSITE" id="PS51233"/>
    </source>
</evidence>
<dbReference type="SMART" id="SM00041">
    <property type="entry name" value="CT"/>
    <property type="match status" value="1"/>
</dbReference>
<dbReference type="PROSITE" id="PS50184">
    <property type="entry name" value="VWFC_2"/>
    <property type="match status" value="2"/>
</dbReference>
<dbReference type="Pfam" id="PF23244">
    <property type="entry name" value="VWF"/>
    <property type="match status" value="1"/>
</dbReference>
<dbReference type="SMART" id="SM00215">
    <property type="entry name" value="VWC_out"/>
    <property type="match status" value="1"/>
</dbReference>
<feature type="domain" description="VWFD" evidence="7">
    <location>
        <begin position="120"/>
        <end position="290"/>
    </location>
</feature>
<dbReference type="CDD" id="cd19941">
    <property type="entry name" value="TIL"/>
    <property type="match status" value="1"/>
</dbReference>
<keyword evidence="1" id="KW-0677">Repeat</keyword>
<comment type="caution">
    <text evidence="4">Lacks conserved residue(s) required for the propagation of feature annotation.</text>
</comment>
<comment type="caution">
    <text evidence="8">The sequence shown here is derived from an EMBL/GenBank/DDBJ whole genome shotgun (WGS) entry which is preliminary data.</text>
</comment>
<dbReference type="SMART" id="SM00216">
    <property type="entry name" value="VWD"/>
    <property type="match status" value="2"/>
</dbReference>
<dbReference type="InterPro" id="IPR014853">
    <property type="entry name" value="VWF/SSPO/ZAN-like_Cys-rich_dom"/>
</dbReference>
<evidence type="ECO:0000256" key="3">
    <source>
        <dbReference type="ARBA" id="ARBA00023180"/>
    </source>
</evidence>
<proteinExistence type="predicted"/>
<evidence type="ECO:0000256" key="4">
    <source>
        <dbReference type="PROSITE-ProRule" id="PRU00039"/>
    </source>
</evidence>
<dbReference type="EMBL" id="JAHRIQ010047043">
    <property type="protein sequence ID" value="MEQ2236183.1"/>
    <property type="molecule type" value="Genomic_DNA"/>
</dbReference>
<dbReference type="SUPFAM" id="SSF57567">
    <property type="entry name" value="Serine protease inhibitors"/>
    <property type="match status" value="1"/>
</dbReference>
<dbReference type="InterPro" id="IPR006207">
    <property type="entry name" value="Cys_knot_C"/>
</dbReference>
<evidence type="ECO:0000313" key="8">
    <source>
        <dbReference type="EMBL" id="MEQ2236183.1"/>
    </source>
</evidence>
<dbReference type="PANTHER" id="PTHR11339">
    <property type="entry name" value="EXTRACELLULAR MATRIX GLYCOPROTEIN RELATED"/>
    <property type="match status" value="1"/>
</dbReference>
<evidence type="ECO:0000313" key="9">
    <source>
        <dbReference type="Proteomes" id="UP001482620"/>
    </source>
</evidence>
<dbReference type="Gene3D" id="2.10.25.10">
    <property type="entry name" value="Laminin"/>
    <property type="match status" value="1"/>
</dbReference>
<dbReference type="InterPro" id="IPR001846">
    <property type="entry name" value="VWF_type-D"/>
</dbReference>
<feature type="disulfide bond" evidence="4">
    <location>
        <begin position="1119"/>
        <end position="1173"/>
    </location>
</feature>
<feature type="domain" description="VWFD" evidence="7">
    <location>
        <begin position="517"/>
        <end position="700"/>
    </location>
</feature>
<dbReference type="InterPro" id="IPR050780">
    <property type="entry name" value="Mucin_vWF_Thrombospondin_sf"/>
</dbReference>
<evidence type="ECO:0008006" key="10">
    <source>
        <dbReference type="Google" id="ProtNLM"/>
    </source>
</evidence>
<dbReference type="PROSITE" id="PS01208">
    <property type="entry name" value="VWFC_1"/>
    <property type="match status" value="1"/>
</dbReference>
<gene>
    <name evidence="8" type="ORF">ILYODFUR_009893</name>
</gene>
<evidence type="ECO:0000259" key="6">
    <source>
        <dbReference type="PROSITE" id="PS50184"/>
    </source>
</evidence>
<evidence type="ECO:0000256" key="2">
    <source>
        <dbReference type="ARBA" id="ARBA00023157"/>
    </source>
</evidence>
<dbReference type="SMART" id="SM00832">
    <property type="entry name" value="C8"/>
    <property type="match status" value="2"/>
</dbReference>
<keyword evidence="2 4" id="KW-1015">Disulfide bond</keyword>
<feature type="domain" description="CTCK" evidence="5">
    <location>
        <begin position="1089"/>
        <end position="1181"/>
    </location>
</feature>
<dbReference type="Pfam" id="PF08742">
    <property type="entry name" value="C8"/>
    <property type="match status" value="2"/>
</dbReference>
<dbReference type="PROSITE" id="PS51233">
    <property type="entry name" value="VWFD"/>
    <property type="match status" value="2"/>
</dbReference>
<sequence length="1197" mass="133777">VCTKGRLHCHSQKSSSLKCLHPKVYFNCSNASAGSLGPQCARTCLNLDNNVCDSSECESGCMCPADQIDDGKGSCVKDVNKCPCQHNGQLYKPRHHIFQDCNICTCKRGRWDCTNNKCPETCIIYGSGHHKTFDKRAYEFQGKCPYVAVKNTCSNKTVEDNFEVITEDEACGSTGATCSKTVQIQLGRNKIKLTNGRYEEEDLGHGSNINYNIRKQGLYIVVTSYIGLKVIWDRKTFFLIQLQPHYRGEVCGLCGNFDGNGGNDFTTQGGLEVSNPFEFANSWKVHSTCPNVEKNVDTCERAPHRDHWAKLKCSIITDQFKECHSKVDPSPFYDNCVKDSCACDSGGDCECFCSAVAAYAQACNEADVYIAWRTPDICPVFCDFYNNPNECTWHYSNFPPPNYNPCSYCSQTVLKLEGCYPACPQEKPCIVTASMTTRTPSTDGSTIDYCLPWNKRLNETFFLPNCTMGKCLGNNIVEFMPYICPTIKSITCSNGKVPVLVYDDDKYPCCQHYECDCVCEGWGDPHYITFDGKYYSYQGNCSYYLMKEIIPRYGLEVHIENVHCDPTEDVSCPRSLTVIYKTENIKLINQNLNGPAAMQAFKEGATLRLPYVTQEVKVISTDLNMILEILDLKVVIKFGRAGFNIILPYKYFGRNTQGHCGTCTNNQTDDCMLPGGNQEKKCEVMANYWLLPGSEGPGCRTDNKTTPPSPTCQPDSICELLLSSVFAECRRLISPSNFYRGCVFDSCHVSNKAVLCNSLEVYAAACAQIGVCIHWRNHTNQCVTQCPSNKIYKPCGPAEQPTCEQNSNEPSINYTTEGCFCPEGMKLFSKKSNICVRSCGCLDPDKTPRKFNETFEYKCQNCICDESTETVICKPKMCPVPAEQTCIGPGFVLVNQTDPSDPCCIVHVCQCQRNTCPINSMNCPVGYRLNISVPEGKCCPEYKCESIRVCVSNNVEYQPGSPVPGRECENCTCSTNSSSDGLMEVKCTPQQCEELNCPNGFEYKKTNPDECCGNCEQTHCVINVNGTEMLLKPGEMWSPTENRCERYTCVRTLKTFTAIRSHTVCPPFQENNCKNDTIQTAANGCCKICVEKQMACKLETMETVINRNGCISKMDMPYCEGSCNTFVRYCEAADAMEHSCSCCKETRTSNRTVDLVCENGGQVSFTYMHVEECNCSHTECTTPARQNVRRKRSFTLL</sequence>
<dbReference type="PANTHER" id="PTHR11339:SF371">
    <property type="entry name" value="MUCIN-2"/>
    <property type="match status" value="1"/>
</dbReference>
<reference evidence="8 9" key="1">
    <citation type="submission" date="2021-06" db="EMBL/GenBank/DDBJ databases">
        <authorList>
            <person name="Palmer J.M."/>
        </authorList>
    </citation>
    <scope>NUCLEOTIDE SEQUENCE [LARGE SCALE GENOMIC DNA]</scope>
    <source>
        <strain evidence="9">if_2019</strain>
        <tissue evidence="8">Muscle</tissue>
    </source>
</reference>
<dbReference type="PROSITE" id="PS01185">
    <property type="entry name" value="CTCK_1"/>
    <property type="match status" value="1"/>
</dbReference>
<feature type="domain" description="VWFC" evidence="6">
    <location>
        <begin position="841"/>
        <end position="910"/>
    </location>
</feature>
<feature type="non-terminal residue" evidence="8">
    <location>
        <position position="1"/>
    </location>
</feature>
<organism evidence="8 9">
    <name type="scientific">Ilyodon furcidens</name>
    <name type="common">goldbreast splitfin</name>
    <dbReference type="NCBI Taxonomy" id="33524"/>
    <lineage>
        <taxon>Eukaryota</taxon>
        <taxon>Metazoa</taxon>
        <taxon>Chordata</taxon>
        <taxon>Craniata</taxon>
        <taxon>Vertebrata</taxon>
        <taxon>Euteleostomi</taxon>
        <taxon>Actinopterygii</taxon>
        <taxon>Neopterygii</taxon>
        <taxon>Teleostei</taxon>
        <taxon>Neoteleostei</taxon>
        <taxon>Acanthomorphata</taxon>
        <taxon>Ovalentaria</taxon>
        <taxon>Atherinomorphae</taxon>
        <taxon>Cyprinodontiformes</taxon>
        <taxon>Goodeidae</taxon>
        <taxon>Ilyodon</taxon>
    </lineage>
</organism>